<evidence type="ECO:0000313" key="2">
    <source>
        <dbReference type="EMBL" id="MCF6136411.1"/>
    </source>
</evidence>
<keyword evidence="1" id="KW-0812">Transmembrane</keyword>
<keyword evidence="1" id="KW-0472">Membrane</keyword>
<feature type="transmembrane region" description="Helical" evidence="1">
    <location>
        <begin position="456"/>
        <end position="479"/>
    </location>
</feature>
<dbReference type="RefSeq" id="WP_236331065.1">
    <property type="nucleotide sequence ID" value="NZ_JAKIJS010000001.1"/>
</dbReference>
<proteinExistence type="predicted"/>
<gene>
    <name evidence="2" type="ORF">L2716_01630</name>
</gene>
<dbReference type="Proteomes" id="UP001649381">
    <property type="component" value="Unassembled WGS sequence"/>
</dbReference>
<accession>A0ABS9GX61</accession>
<evidence type="ECO:0000256" key="1">
    <source>
        <dbReference type="SAM" id="Phobius"/>
    </source>
</evidence>
<feature type="transmembrane region" description="Helical" evidence="1">
    <location>
        <begin position="385"/>
        <end position="411"/>
    </location>
</feature>
<keyword evidence="1" id="KW-1133">Transmembrane helix</keyword>
<reference evidence="2 3" key="1">
    <citation type="submission" date="2022-01" db="EMBL/GenBank/DDBJ databases">
        <title>Alkalihalobacillus sp. EGI L200015, a novel bacterium isolated from a salt lake sediment.</title>
        <authorList>
            <person name="Gao L."/>
            <person name="Fang B.-Z."/>
            <person name="Li W.-J."/>
        </authorList>
    </citation>
    <scope>NUCLEOTIDE SEQUENCE [LARGE SCALE GENOMIC DNA]</scope>
    <source>
        <strain evidence="2 3">KCTC 12718</strain>
    </source>
</reference>
<feature type="transmembrane region" description="Helical" evidence="1">
    <location>
        <begin position="423"/>
        <end position="444"/>
    </location>
</feature>
<dbReference type="EMBL" id="JAKIJS010000001">
    <property type="protein sequence ID" value="MCF6136411.1"/>
    <property type="molecule type" value="Genomic_DNA"/>
</dbReference>
<sequence>MKTWIYPIFICLVFISLLVNHHLQNERKLPTDQWSRTITLKEATSKSVPFTYQKGNEYHIFQAGEQMVNHLITNDRLETSKVEEIPVRIPDPLAFWAYGSQLMFLKDGEIIHFDGEHEKVLANNVKGMSSSEKQVIYWNDKSIYSIDTESFRSERIAESEQTIEDVILNIQSDSFIVLSDRASTDIKVHYFTKQGKDYTPVKVTEISEAGVARLTEMDFLEIDGKLHITYSTFGTAKQQLNYRSYYTSINQKSLGQPLNFEELLFHNEGNGERLFKPRDLHLFLNDGKPSILFTTKGRTVGKQMADNIYMSSKSGEKWMARRISTGNHSSEQPQNIGDGTVIWLDYSGEEYMVSGASNNPEAVKQSMKLNSEDWKNALSNSMSGLFAGFIILLIAFIWVAPPAIYLFIINLVKEESIDQKKQWVLWSTIIVYIAVQFMLVPKIFNRSFFANAPEYLTFSGTMFVIPLGLALLAYGLMKIGTEHNWGIFSKVFYFACLNILFFIILIGPYTI</sequence>
<evidence type="ECO:0000313" key="3">
    <source>
        <dbReference type="Proteomes" id="UP001649381"/>
    </source>
</evidence>
<keyword evidence="3" id="KW-1185">Reference proteome</keyword>
<comment type="caution">
    <text evidence="2">The sequence shown here is derived from an EMBL/GenBank/DDBJ whole genome shotgun (WGS) entry which is preliminary data.</text>
</comment>
<organism evidence="2 3">
    <name type="scientific">Pseudalkalibacillus berkeleyi</name>
    <dbReference type="NCBI Taxonomy" id="1069813"/>
    <lineage>
        <taxon>Bacteria</taxon>
        <taxon>Bacillati</taxon>
        <taxon>Bacillota</taxon>
        <taxon>Bacilli</taxon>
        <taxon>Bacillales</taxon>
        <taxon>Fictibacillaceae</taxon>
        <taxon>Pseudalkalibacillus</taxon>
    </lineage>
</organism>
<protein>
    <submittedName>
        <fullName evidence="2">Uncharacterized protein</fullName>
    </submittedName>
</protein>
<feature type="transmembrane region" description="Helical" evidence="1">
    <location>
        <begin position="491"/>
        <end position="510"/>
    </location>
</feature>
<name>A0ABS9GX61_9BACL</name>